<comment type="caution">
    <text evidence="10">The sequence shown here is derived from an EMBL/GenBank/DDBJ whole genome shotgun (WGS) entry which is preliminary data.</text>
</comment>
<evidence type="ECO:0000313" key="10">
    <source>
        <dbReference type="EMBL" id="KAK3776614.1"/>
    </source>
</evidence>
<dbReference type="FunFam" id="3.60.20.30:FF:000001">
    <property type="entry name" value="Isoaspartyl peptidase/L-asparaginase"/>
    <property type="match status" value="1"/>
</dbReference>
<feature type="binding site" evidence="8">
    <location>
        <begin position="225"/>
        <end position="228"/>
    </location>
    <ligand>
        <name>substrate</name>
    </ligand>
</feature>
<protein>
    <recommendedName>
        <fullName evidence="12">Asparaginase</fullName>
    </recommendedName>
</protein>
<dbReference type="InterPro" id="IPR000246">
    <property type="entry name" value="Peptidase_T2"/>
</dbReference>
<name>A0AAE0ZW65_9GAST</name>
<evidence type="ECO:0008006" key="12">
    <source>
        <dbReference type="Google" id="ProtNLM"/>
    </source>
</evidence>
<dbReference type="GO" id="GO:0008798">
    <property type="term" value="F:beta-aspartyl-peptidase activity"/>
    <property type="evidence" value="ECO:0007669"/>
    <property type="project" value="UniProtKB-EC"/>
</dbReference>
<dbReference type="Pfam" id="PF01112">
    <property type="entry name" value="Asparaginase_2"/>
    <property type="match status" value="1"/>
</dbReference>
<dbReference type="Gene3D" id="3.60.20.30">
    <property type="entry name" value="(Glycosyl)asparaginase"/>
    <property type="match status" value="1"/>
</dbReference>
<evidence type="ECO:0000313" key="11">
    <source>
        <dbReference type="Proteomes" id="UP001283361"/>
    </source>
</evidence>
<evidence type="ECO:0000256" key="8">
    <source>
        <dbReference type="PIRSR" id="PIRSR600246-2"/>
    </source>
</evidence>
<keyword evidence="5" id="KW-0068">Autocatalytic cleavage</keyword>
<reference evidence="10" key="1">
    <citation type="journal article" date="2023" name="G3 (Bethesda)">
        <title>A reference genome for the long-term kleptoplast-retaining sea slug Elysia crispata morphotype clarki.</title>
        <authorList>
            <person name="Eastman K.E."/>
            <person name="Pendleton A.L."/>
            <person name="Shaikh M.A."/>
            <person name="Suttiyut T."/>
            <person name="Ogas R."/>
            <person name="Tomko P."/>
            <person name="Gavelis G."/>
            <person name="Widhalm J.R."/>
            <person name="Wisecaver J.H."/>
        </authorList>
    </citation>
    <scope>NUCLEOTIDE SEQUENCE</scope>
    <source>
        <strain evidence="10">ECLA1</strain>
    </source>
</reference>
<proteinExistence type="inferred from homology"/>
<keyword evidence="3" id="KW-0645">Protease</keyword>
<gene>
    <name evidence="10" type="ORF">RRG08_063318</name>
</gene>
<dbReference type="GO" id="GO:0006508">
    <property type="term" value="P:proteolysis"/>
    <property type="evidence" value="ECO:0007669"/>
    <property type="project" value="UniProtKB-KW"/>
</dbReference>
<evidence type="ECO:0000256" key="4">
    <source>
        <dbReference type="ARBA" id="ARBA00022801"/>
    </source>
</evidence>
<dbReference type="InterPro" id="IPR029055">
    <property type="entry name" value="Ntn_hydrolases_N"/>
</dbReference>
<organism evidence="10 11">
    <name type="scientific">Elysia crispata</name>
    <name type="common">lettuce slug</name>
    <dbReference type="NCBI Taxonomy" id="231223"/>
    <lineage>
        <taxon>Eukaryota</taxon>
        <taxon>Metazoa</taxon>
        <taxon>Spiralia</taxon>
        <taxon>Lophotrochozoa</taxon>
        <taxon>Mollusca</taxon>
        <taxon>Gastropoda</taxon>
        <taxon>Heterobranchia</taxon>
        <taxon>Euthyneura</taxon>
        <taxon>Panpulmonata</taxon>
        <taxon>Sacoglossa</taxon>
        <taxon>Placobranchoidea</taxon>
        <taxon>Plakobranchidae</taxon>
        <taxon>Elysia</taxon>
    </lineage>
</organism>
<dbReference type="AlphaFoldDB" id="A0AAE0ZW65"/>
<evidence type="ECO:0000256" key="6">
    <source>
        <dbReference type="ARBA" id="ARBA00049366"/>
    </source>
</evidence>
<feature type="binding site" evidence="8">
    <location>
        <begin position="248"/>
        <end position="251"/>
    </location>
    <ligand>
        <name>substrate</name>
    </ligand>
</feature>
<dbReference type="GO" id="GO:0033345">
    <property type="term" value="P:L-asparagine catabolic process via L-aspartate"/>
    <property type="evidence" value="ECO:0007669"/>
    <property type="project" value="TreeGrafter"/>
</dbReference>
<sequence length="341" mass="35307">MLCDNAFEGRVWGGAVIKIITMFRPTIIVHGGARQFTPDTRDLVQEGVKAAARQGYAELTKGGSAMDAVVAAVSAMEDNTVFNAGHGSRLNLKGQVEADAIVIDGRNLGSGAVCGLQGCSNPVQLARLVMEKTNHCLLTADGAREFMESQGIAAVPSSELVTERARIELEQHVKFSSAVENLVAPRSAPPPSSSCDTVGAVAMDANGNLAAATSTGGITAKLPGRVGDSPIIGSGAYADNTVGAVSTTGCGESIMKVCLARRVGELLEKGKTAQEAAEHALEFMSGRVGGAAGVIVLSQYGNAGACEVGHHFITENMAWAAIDEGQLRWGVDPGQEMNEII</sequence>
<evidence type="ECO:0000256" key="2">
    <source>
        <dbReference type="ARBA" id="ARBA00010872"/>
    </source>
</evidence>
<dbReference type="PANTHER" id="PTHR10188">
    <property type="entry name" value="L-ASPARAGINASE"/>
    <property type="match status" value="1"/>
</dbReference>
<evidence type="ECO:0000256" key="1">
    <source>
        <dbReference type="ARBA" id="ARBA00000306"/>
    </source>
</evidence>
<evidence type="ECO:0000256" key="9">
    <source>
        <dbReference type="PIRSR" id="PIRSR600246-3"/>
    </source>
</evidence>
<dbReference type="PANTHER" id="PTHR10188:SF41">
    <property type="entry name" value="ISOASPARTYL PEPTIDASE_L-ASPARAGINASE"/>
    <property type="match status" value="1"/>
</dbReference>
<dbReference type="SUPFAM" id="SSF56235">
    <property type="entry name" value="N-terminal nucleophile aminohydrolases (Ntn hydrolases)"/>
    <property type="match status" value="1"/>
</dbReference>
<evidence type="ECO:0000256" key="5">
    <source>
        <dbReference type="ARBA" id="ARBA00022813"/>
    </source>
</evidence>
<comment type="catalytic activity">
    <reaction evidence="1">
        <text>Cleavage of a beta-linked Asp residue from the N-terminus of a polypeptide.</text>
        <dbReference type="EC" id="3.4.19.5"/>
    </reaction>
</comment>
<keyword evidence="4" id="KW-0378">Hydrolase</keyword>
<dbReference type="GO" id="GO:0004067">
    <property type="term" value="F:asparaginase activity"/>
    <property type="evidence" value="ECO:0007669"/>
    <property type="project" value="UniProtKB-EC"/>
</dbReference>
<keyword evidence="11" id="KW-1185">Reference proteome</keyword>
<comment type="catalytic activity">
    <reaction evidence="6">
        <text>L-asparagine + H2O = L-aspartate + NH4(+)</text>
        <dbReference type="Rhea" id="RHEA:21016"/>
        <dbReference type="ChEBI" id="CHEBI:15377"/>
        <dbReference type="ChEBI" id="CHEBI:28938"/>
        <dbReference type="ChEBI" id="CHEBI:29991"/>
        <dbReference type="ChEBI" id="CHEBI:58048"/>
        <dbReference type="EC" id="3.5.1.1"/>
    </reaction>
</comment>
<feature type="site" description="Cleavage; by autolysis" evidence="9">
    <location>
        <begin position="196"/>
        <end position="197"/>
    </location>
</feature>
<evidence type="ECO:0000256" key="7">
    <source>
        <dbReference type="PIRSR" id="PIRSR600246-1"/>
    </source>
</evidence>
<evidence type="ECO:0000256" key="3">
    <source>
        <dbReference type="ARBA" id="ARBA00022670"/>
    </source>
</evidence>
<feature type="active site" description="Nucleophile" evidence="7">
    <location>
        <position position="197"/>
    </location>
</feature>
<dbReference type="Proteomes" id="UP001283361">
    <property type="component" value="Unassembled WGS sequence"/>
</dbReference>
<dbReference type="InterPro" id="IPR033844">
    <property type="entry name" value="ASRGL1_meta"/>
</dbReference>
<dbReference type="GO" id="GO:0005737">
    <property type="term" value="C:cytoplasm"/>
    <property type="evidence" value="ECO:0007669"/>
    <property type="project" value="TreeGrafter"/>
</dbReference>
<accession>A0AAE0ZW65</accession>
<comment type="similarity">
    <text evidence="2">Belongs to the Ntn-hydrolase family.</text>
</comment>
<dbReference type="EMBL" id="JAWDGP010003195">
    <property type="protein sequence ID" value="KAK3776614.1"/>
    <property type="molecule type" value="Genomic_DNA"/>
</dbReference>
<dbReference type="CDD" id="cd04702">
    <property type="entry name" value="ASRGL1_like"/>
    <property type="match status" value="1"/>
</dbReference>